<feature type="region of interest" description="Disordered" evidence="1">
    <location>
        <begin position="190"/>
        <end position="211"/>
    </location>
</feature>
<dbReference type="EnsemblMetazoa" id="G33539.1">
    <property type="protein sequence ID" value="G33539.1:cds"/>
    <property type="gene ID" value="G33539"/>
</dbReference>
<feature type="transmembrane region" description="Helical" evidence="2">
    <location>
        <begin position="152"/>
        <end position="176"/>
    </location>
</feature>
<feature type="region of interest" description="Disordered" evidence="1">
    <location>
        <begin position="258"/>
        <end position="314"/>
    </location>
</feature>
<feature type="transmembrane region" description="Helical" evidence="2">
    <location>
        <begin position="213"/>
        <end position="237"/>
    </location>
</feature>
<keyword evidence="2" id="KW-0812">Transmembrane</keyword>
<feature type="compositionally biased region" description="Pro residues" evidence="1">
    <location>
        <begin position="519"/>
        <end position="529"/>
    </location>
</feature>
<feature type="compositionally biased region" description="Basic and acidic residues" evidence="1">
    <location>
        <begin position="1"/>
        <end position="27"/>
    </location>
</feature>
<feature type="compositionally biased region" description="Basic and acidic residues" evidence="1">
    <location>
        <begin position="472"/>
        <end position="481"/>
    </location>
</feature>
<dbReference type="PANTHER" id="PTHR48125">
    <property type="entry name" value="LP07818P1"/>
    <property type="match status" value="1"/>
</dbReference>
<keyword evidence="2" id="KW-1133">Transmembrane helix</keyword>
<keyword evidence="2" id="KW-0472">Membrane</keyword>
<protein>
    <submittedName>
        <fullName evidence="3">Uncharacterized protein</fullName>
    </submittedName>
</protein>
<dbReference type="Proteomes" id="UP000005408">
    <property type="component" value="Unassembled WGS sequence"/>
</dbReference>
<evidence type="ECO:0000256" key="2">
    <source>
        <dbReference type="SAM" id="Phobius"/>
    </source>
</evidence>
<accession>A0A8W8MEZ3</accession>
<reference evidence="3" key="1">
    <citation type="submission" date="2022-08" db="UniProtKB">
        <authorList>
            <consortium name="EnsemblMetazoa"/>
        </authorList>
    </citation>
    <scope>IDENTIFICATION</scope>
    <source>
        <strain evidence="3">05x7-T-G4-1.051#20</strain>
    </source>
</reference>
<feature type="compositionally biased region" description="Pro residues" evidence="1">
    <location>
        <begin position="269"/>
        <end position="295"/>
    </location>
</feature>
<keyword evidence="4" id="KW-1185">Reference proteome</keyword>
<feature type="region of interest" description="Disordered" evidence="1">
    <location>
        <begin position="470"/>
        <end position="529"/>
    </location>
</feature>
<evidence type="ECO:0000313" key="3">
    <source>
        <dbReference type="EnsemblMetazoa" id="G33539.1:cds"/>
    </source>
</evidence>
<evidence type="ECO:0000313" key="4">
    <source>
        <dbReference type="Proteomes" id="UP000005408"/>
    </source>
</evidence>
<feature type="compositionally biased region" description="Pro residues" evidence="1">
    <location>
        <begin position="486"/>
        <end position="512"/>
    </location>
</feature>
<dbReference type="PANTHER" id="PTHR48125:SF12">
    <property type="entry name" value="AT HOOK TRANSCRIPTION FACTOR FAMILY-RELATED"/>
    <property type="match status" value="1"/>
</dbReference>
<sequence>MTGGDELHGEGETSQKLRPDDTARPEVPDQTVPDDQSERGLSNWSNTSILINDEMLSCSTELLRDIFQGEVFAKSKRVKGRKRRSVITVLEEDVAAMVVEKVDKIVAVVGEDKAEDELLAEDRADKEVDNEAEVATEDIDNLLLNSYPLTEAYNMGVAALTLVVVMVLGCTLRALLKRYNVQCRAPVQRRPRPKEECRLAEGSRSRISPQPTISGGALEISIASLVLALLLLLGWAAKRFIRRCTRVRRRGLETIPKERFVMETRQGISPPPQRPTAPPPPPQARSLQEPPPRAPPARSLAQPPPRAPAGGGGDIISAQQRAISHGGRFNLKVKGKEMEFPDEEEGDEIPKEGMVCPVPGCINGKHLFRKYINYIAHFDRFHKRNIFIYSCPICKLDRTNMDTNCRLINGHAVCPPVHFITPRMRDQESDESLDISITSLVLALLLLLGWVAKRLMRHCTRVRRRSRGLETIPKERFEMETRQGITPPPQRPTAPPPPPQARSLPEPPPRAPPARSQAQPPPRAPAGDI</sequence>
<feature type="transmembrane region" description="Helical" evidence="2">
    <location>
        <begin position="435"/>
        <end position="456"/>
    </location>
</feature>
<organism evidence="3 4">
    <name type="scientific">Magallana gigas</name>
    <name type="common">Pacific oyster</name>
    <name type="synonym">Crassostrea gigas</name>
    <dbReference type="NCBI Taxonomy" id="29159"/>
    <lineage>
        <taxon>Eukaryota</taxon>
        <taxon>Metazoa</taxon>
        <taxon>Spiralia</taxon>
        <taxon>Lophotrochozoa</taxon>
        <taxon>Mollusca</taxon>
        <taxon>Bivalvia</taxon>
        <taxon>Autobranchia</taxon>
        <taxon>Pteriomorphia</taxon>
        <taxon>Ostreida</taxon>
        <taxon>Ostreoidea</taxon>
        <taxon>Ostreidae</taxon>
        <taxon>Magallana</taxon>
    </lineage>
</organism>
<proteinExistence type="predicted"/>
<feature type="region of interest" description="Disordered" evidence="1">
    <location>
        <begin position="1"/>
        <end position="42"/>
    </location>
</feature>
<dbReference type="AlphaFoldDB" id="A0A8W8MEZ3"/>
<evidence type="ECO:0000256" key="1">
    <source>
        <dbReference type="SAM" id="MobiDB-lite"/>
    </source>
</evidence>
<feature type="compositionally biased region" description="Basic and acidic residues" evidence="1">
    <location>
        <begin position="193"/>
        <end position="204"/>
    </location>
</feature>
<name>A0A8W8MEZ3_MAGGI</name>